<evidence type="ECO:0000313" key="2">
    <source>
        <dbReference type="Proteomes" id="UP001611383"/>
    </source>
</evidence>
<sequence length="341" mass="37824">MSSPDWSKLEFKVDDVVVLSPCLSLSLHLERVHEPSILDFYERSMEALGSLLAYSSLGSSSWRKVSARTLATVPSWKGRMSKIGSGLQIYFSSMEKGVGPASLSLFVSATPYSSDNPAEATKGQKELKTTYDKHGDVNVFTSADLYVSFPVEHPLAREPAQMLSWVRQLQLVREGRFSSGSCGLALNCDIISGGVQFAMEPRLAVLCQQYPGLEFHLSSGVMRLLRYNGRTGRILHKVRRASWLTLLSGNCVEQLGGLDKLRAKLGEGPALLHTLENKAVLLQAGPEPRLGDLSQRDFLPAYRQVARAIRPIRLEQLERTPTGAFADWVQDWLETFDREPA</sequence>
<dbReference type="Pfam" id="PF11876">
    <property type="entry name" value="TsiV"/>
    <property type="match status" value="1"/>
</dbReference>
<organism evidence="1 2">
    <name type="scientific">Archangium minus</name>
    <dbReference type="NCBI Taxonomy" id="83450"/>
    <lineage>
        <taxon>Bacteria</taxon>
        <taxon>Pseudomonadati</taxon>
        <taxon>Myxococcota</taxon>
        <taxon>Myxococcia</taxon>
        <taxon>Myxococcales</taxon>
        <taxon>Cystobacterineae</taxon>
        <taxon>Archangiaceae</taxon>
        <taxon>Archangium</taxon>
    </lineage>
</organism>
<protein>
    <submittedName>
        <fullName evidence="1">DUF3396 domain-containing protein</fullName>
    </submittedName>
</protein>
<dbReference type="EMBL" id="CP043494">
    <property type="protein sequence ID" value="WNG47965.1"/>
    <property type="molecule type" value="Genomic_DNA"/>
</dbReference>
<keyword evidence="2" id="KW-1185">Reference proteome</keyword>
<name>A0ABY9WXV7_9BACT</name>
<dbReference type="Proteomes" id="UP001611383">
    <property type="component" value="Chromosome"/>
</dbReference>
<accession>A0ABY9WXV7</accession>
<evidence type="ECO:0000313" key="1">
    <source>
        <dbReference type="EMBL" id="WNG47965.1"/>
    </source>
</evidence>
<reference evidence="1 2" key="1">
    <citation type="submission" date="2019-08" db="EMBL/GenBank/DDBJ databases">
        <title>Archangium and Cystobacter genomes.</title>
        <authorList>
            <person name="Chen I.-C.K."/>
            <person name="Wielgoss S."/>
        </authorList>
    </citation>
    <scope>NUCLEOTIDE SEQUENCE [LARGE SCALE GENOMIC DNA]</scope>
    <source>
        <strain evidence="1 2">Cbm 6</strain>
    </source>
</reference>
<proteinExistence type="predicted"/>
<gene>
    <name evidence="1" type="ORF">F0U60_30350</name>
</gene>
<dbReference type="InterPro" id="IPR021815">
    <property type="entry name" value="TsiV"/>
</dbReference>